<dbReference type="Pfam" id="PF13361">
    <property type="entry name" value="UvrD_C"/>
    <property type="match status" value="1"/>
</dbReference>
<dbReference type="Proteomes" id="UP000027142">
    <property type="component" value="Chromosome"/>
</dbReference>
<dbReference type="AlphaFoldDB" id="A0A060LUV7"/>
<evidence type="ECO:0000256" key="11">
    <source>
        <dbReference type="PROSITE-ProRule" id="PRU00560"/>
    </source>
</evidence>
<dbReference type="EMBL" id="CP003923">
    <property type="protein sequence ID" value="AIC95066.1"/>
    <property type="molecule type" value="Genomic_DNA"/>
</dbReference>
<dbReference type="HOGENOM" id="CLU_004585_5_2_9"/>
<keyword evidence="15" id="KW-1185">Reference proteome</keyword>
<dbReference type="Gene3D" id="1.10.486.10">
    <property type="entry name" value="PCRA, domain 4"/>
    <property type="match status" value="1"/>
</dbReference>
<reference evidence="14 15" key="1">
    <citation type="journal article" date="2014" name="Gene">
        <title>A comparative genomic analysis of the alkalitolerant soil bacterium Bacillus lehensis G1.</title>
        <authorList>
            <person name="Noor Y.M."/>
            <person name="Samsulrizal N.H."/>
            <person name="Jema'on N.A."/>
            <person name="Low K.O."/>
            <person name="Ramli A.N."/>
            <person name="Alias N.I."/>
            <person name="Damis S.I."/>
            <person name="Fuzi S.F."/>
            <person name="Isa M.N."/>
            <person name="Murad A.M."/>
            <person name="Raih M.F."/>
            <person name="Bakar F.D."/>
            <person name="Najimudin N."/>
            <person name="Mahadi N.M."/>
            <person name="Illias R.M."/>
        </authorList>
    </citation>
    <scope>NUCLEOTIDE SEQUENCE [LARGE SCALE GENOMIC DNA]</scope>
    <source>
        <strain evidence="14 15">G1</strain>
    </source>
</reference>
<dbReference type="InterPro" id="IPR014017">
    <property type="entry name" value="DNA_helicase_UvrD-like_C"/>
</dbReference>
<dbReference type="InterPro" id="IPR013986">
    <property type="entry name" value="DExx_box_DNA_helicase_dom_sf"/>
</dbReference>
<evidence type="ECO:0000256" key="4">
    <source>
        <dbReference type="ARBA" id="ARBA00022806"/>
    </source>
</evidence>
<dbReference type="RefSeq" id="WP_038481357.1">
    <property type="nucleotide sequence ID" value="NZ_CP003923.1"/>
</dbReference>
<keyword evidence="2 11" id="KW-0547">Nucleotide-binding</keyword>
<evidence type="ECO:0000256" key="7">
    <source>
        <dbReference type="ARBA" id="ARBA00023235"/>
    </source>
</evidence>
<dbReference type="GO" id="GO:0033202">
    <property type="term" value="C:DNA helicase complex"/>
    <property type="evidence" value="ECO:0007669"/>
    <property type="project" value="TreeGrafter"/>
</dbReference>
<dbReference type="InterPro" id="IPR027417">
    <property type="entry name" value="P-loop_NTPase"/>
</dbReference>
<dbReference type="CDD" id="cd18807">
    <property type="entry name" value="SF1_C_UvrD"/>
    <property type="match status" value="1"/>
</dbReference>
<keyword evidence="4 11" id="KW-0347">Helicase</keyword>
<name>A0A060LUV7_9BACI</name>
<sequence length="762" mass="87889">MHTARYLNQTITINTLERSEWNKLYLASKQGKLTCIHCEVPLRMALSIHEKPSFIHPDPIDEACYTETNSTMSVQKVQSQPREFSGFRLPTNSQIEKEPTKETKWKEPEPLVVRHRFQEPKPLNSQFDPYRRSLEGTSLSFNEEQWRSIKKTDGPLLILAGAGSGKTRVITARAAYMITELGIPLNRIALVTFTSKAAQEMKERMLLYPGITKEMGERLLIRTFHSLFLQMLKHHQSEQWHHSRLIQSPHYLVKQIGMTLGLDENEFAYDSAVTQISFWKNHMIAPEQVKTKTAFEEKVKTLYQEYEQQKQVQHYYDFDDILLGCLALLQENPALLEKYQERFSYLSVDEFQDINLLQFEIVRLLSQKNDNLCVVGDDDQSIYAFRGSDPSFIQSFQSYYPSAMIVTLEDNYRSTHEIIGTANTVIQKNQQRLSKTLRAQVTKVDNTPTIFYPYNEEEEASIIVEEITSTLATGQSIEQIAVLFRTSAGARALTERLIEADIPFQLDQTAGTFYDKPIVQKALAFLRLALYEDHDEAAPYALQALFLKQDKHLELIAIKQKRACTLLEAFPFLTGTQPFQRKKLQQLPRLCKNLTTLSPIQALESIEQDIGFKDTLKKQAQEGNQLDKGSDSFRQLKALARQHDTVASFLHYIDCMTVKIKDHKYRPRSPGVQLLTIHRAKGLEFEHVFIIGCVDRSLPHDYALDALKEGDEAPLQEERRLLYVAMTRAKSRLYLSSPLYYFENRSFTSRFLLPVLKNRSQS</sequence>
<evidence type="ECO:0000256" key="2">
    <source>
        <dbReference type="ARBA" id="ARBA00022741"/>
    </source>
</evidence>
<comment type="catalytic activity">
    <reaction evidence="10">
        <text>ATP + H2O = ADP + phosphate + H(+)</text>
        <dbReference type="Rhea" id="RHEA:13065"/>
        <dbReference type="ChEBI" id="CHEBI:15377"/>
        <dbReference type="ChEBI" id="CHEBI:15378"/>
        <dbReference type="ChEBI" id="CHEBI:30616"/>
        <dbReference type="ChEBI" id="CHEBI:43474"/>
        <dbReference type="ChEBI" id="CHEBI:456216"/>
        <dbReference type="EC" id="5.6.2.4"/>
    </reaction>
</comment>
<dbReference type="Gene3D" id="3.40.50.300">
    <property type="entry name" value="P-loop containing nucleotide triphosphate hydrolases"/>
    <property type="match status" value="2"/>
</dbReference>
<evidence type="ECO:0000256" key="9">
    <source>
        <dbReference type="ARBA" id="ARBA00034808"/>
    </source>
</evidence>
<dbReference type="InterPro" id="IPR000212">
    <property type="entry name" value="DNA_helicase_UvrD/REP"/>
</dbReference>
<evidence type="ECO:0000259" key="13">
    <source>
        <dbReference type="PROSITE" id="PS51217"/>
    </source>
</evidence>
<evidence type="ECO:0000256" key="3">
    <source>
        <dbReference type="ARBA" id="ARBA00022801"/>
    </source>
</evidence>
<dbReference type="Gene3D" id="1.10.10.160">
    <property type="match status" value="1"/>
</dbReference>
<dbReference type="GO" id="GO:0016887">
    <property type="term" value="F:ATP hydrolysis activity"/>
    <property type="evidence" value="ECO:0007669"/>
    <property type="project" value="RHEA"/>
</dbReference>
<evidence type="ECO:0000256" key="6">
    <source>
        <dbReference type="ARBA" id="ARBA00023125"/>
    </source>
</evidence>
<dbReference type="PROSITE" id="PS51198">
    <property type="entry name" value="UVRD_HELICASE_ATP_BIND"/>
    <property type="match status" value="1"/>
</dbReference>
<feature type="domain" description="UvrD-like helicase ATP-binding" evidence="12">
    <location>
        <begin position="139"/>
        <end position="415"/>
    </location>
</feature>
<dbReference type="PANTHER" id="PTHR11070">
    <property type="entry name" value="UVRD / RECB / PCRA DNA HELICASE FAMILY MEMBER"/>
    <property type="match status" value="1"/>
</dbReference>
<accession>A0A060LUV7</accession>
<dbReference type="InterPro" id="IPR014016">
    <property type="entry name" value="UvrD-like_ATP-bd"/>
</dbReference>
<dbReference type="KEGG" id="ble:BleG1_2499"/>
<evidence type="ECO:0000259" key="12">
    <source>
        <dbReference type="PROSITE" id="PS51198"/>
    </source>
</evidence>
<dbReference type="eggNOG" id="COG0210">
    <property type="taxonomic scope" value="Bacteria"/>
</dbReference>
<dbReference type="SUPFAM" id="SSF52540">
    <property type="entry name" value="P-loop containing nucleoside triphosphate hydrolases"/>
    <property type="match status" value="1"/>
</dbReference>
<evidence type="ECO:0000256" key="5">
    <source>
        <dbReference type="ARBA" id="ARBA00022840"/>
    </source>
</evidence>
<feature type="binding site" evidence="11">
    <location>
        <begin position="160"/>
        <end position="167"/>
    </location>
    <ligand>
        <name>ATP</name>
        <dbReference type="ChEBI" id="CHEBI:30616"/>
    </ligand>
</feature>
<dbReference type="PANTHER" id="PTHR11070:SF2">
    <property type="entry name" value="ATP-DEPENDENT DNA HELICASE SRS2"/>
    <property type="match status" value="1"/>
</dbReference>
<feature type="domain" description="UvrD-like helicase C-terminal" evidence="13">
    <location>
        <begin position="416"/>
        <end position="682"/>
    </location>
</feature>
<keyword evidence="7" id="KW-0413">Isomerase</keyword>
<dbReference type="Pfam" id="PF00580">
    <property type="entry name" value="UvrD-helicase"/>
    <property type="match status" value="1"/>
</dbReference>
<organism evidence="14 15">
    <name type="scientific">Shouchella lehensis G1</name>
    <dbReference type="NCBI Taxonomy" id="1246626"/>
    <lineage>
        <taxon>Bacteria</taxon>
        <taxon>Bacillati</taxon>
        <taxon>Bacillota</taxon>
        <taxon>Bacilli</taxon>
        <taxon>Bacillales</taxon>
        <taxon>Bacillaceae</taxon>
        <taxon>Shouchella</taxon>
    </lineage>
</organism>
<keyword evidence="3 11" id="KW-0378">Hydrolase</keyword>
<dbReference type="GO" id="GO:0005524">
    <property type="term" value="F:ATP binding"/>
    <property type="evidence" value="ECO:0007669"/>
    <property type="project" value="UniProtKB-UniRule"/>
</dbReference>
<dbReference type="PROSITE" id="PS51217">
    <property type="entry name" value="UVRD_HELICASE_CTER"/>
    <property type="match status" value="1"/>
</dbReference>
<dbReference type="PATRIC" id="fig|1246626.3.peg.2488"/>
<comment type="similarity">
    <text evidence="1">Belongs to the helicase family. UvrD subfamily.</text>
</comment>
<evidence type="ECO:0000313" key="14">
    <source>
        <dbReference type="EMBL" id="AIC95066.1"/>
    </source>
</evidence>
<dbReference type="GO" id="GO:0005829">
    <property type="term" value="C:cytosol"/>
    <property type="evidence" value="ECO:0007669"/>
    <property type="project" value="TreeGrafter"/>
</dbReference>
<keyword evidence="5 11" id="KW-0067">ATP-binding</keyword>
<dbReference type="CDD" id="cd17932">
    <property type="entry name" value="DEXQc_UvrD"/>
    <property type="match status" value="1"/>
</dbReference>
<dbReference type="EC" id="5.6.2.4" evidence="9"/>
<evidence type="ECO:0000256" key="10">
    <source>
        <dbReference type="ARBA" id="ARBA00048988"/>
    </source>
</evidence>
<evidence type="ECO:0000256" key="8">
    <source>
        <dbReference type="ARBA" id="ARBA00034617"/>
    </source>
</evidence>
<gene>
    <name evidence="14" type="ORF">BleG1_2499</name>
</gene>
<comment type="catalytic activity">
    <reaction evidence="8">
        <text>Couples ATP hydrolysis with the unwinding of duplex DNA by translocating in the 3'-5' direction.</text>
        <dbReference type="EC" id="5.6.2.4"/>
    </reaction>
</comment>
<evidence type="ECO:0000313" key="15">
    <source>
        <dbReference type="Proteomes" id="UP000027142"/>
    </source>
</evidence>
<dbReference type="OrthoDB" id="9810135at2"/>
<dbReference type="STRING" id="1246626.BleG1_2499"/>
<proteinExistence type="inferred from homology"/>
<dbReference type="GO" id="GO:0000725">
    <property type="term" value="P:recombinational repair"/>
    <property type="evidence" value="ECO:0007669"/>
    <property type="project" value="TreeGrafter"/>
</dbReference>
<protein>
    <recommendedName>
        <fullName evidence="9">DNA 3'-5' helicase</fullName>
        <ecNumber evidence="9">5.6.2.4</ecNumber>
    </recommendedName>
</protein>
<evidence type="ECO:0000256" key="1">
    <source>
        <dbReference type="ARBA" id="ARBA00009922"/>
    </source>
</evidence>
<dbReference type="GO" id="GO:0003677">
    <property type="term" value="F:DNA binding"/>
    <property type="evidence" value="ECO:0007669"/>
    <property type="project" value="UniProtKB-KW"/>
</dbReference>
<dbReference type="GO" id="GO:0043138">
    <property type="term" value="F:3'-5' DNA helicase activity"/>
    <property type="evidence" value="ECO:0007669"/>
    <property type="project" value="UniProtKB-EC"/>
</dbReference>
<keyword evidence="6" id="KW-0238">DNA-binding</keyword>